<dbReference type="Gene3D" id="2.30.40.10">
    <property type="entry name" value="Urease, subunit C, domain 1"/>
    <property type="match status" value="1"/>
</dbReference>
<dbReference type="PANTHER" id="PTHR43668:SF4">
    <property type="entry name" value="ALLANTOINASE"/>
    <property type="match status" value="1"/>
</dbReference>
<reference evidence="5" key="1">
    <citation type="submission" date="2018-05" db="EMBL/GenBank/DDBJ databases">
        <authorList>
            <person name="Lanie J.A."/>
            <person name="Ng W.-L."/>
            <person name="Kazmierczak K.M."/>
            <person name="Andrzejewski T.M."/>
            <person name="Davidsen T.M."/>
            <person name="Wayne K.J."/>
            <person name="Tettelin H."/>
            <person name="Glass J.I."/>
            <person name="Rusch D."/>
            <person name="Podicherti R."/>
            <person name="Tsui H.-C.T."/>
            <person name="Winkler M.E."/>
        </authorList>
    </citation>
    <scope>NUCLEOTIDE SEQUENCE</scope>
</reference>
<feature type="domain" description="Amidohydrolase-related" evidence="4">
    <location>
        <begin position="53"/>
        <end position="428"/>
    </location>
</feature>
<dbReference type="GO" id="GO:0004038">
    <property type="term" value="F:allantoinase activity"/>
    <property type="evidence" value="ECO:0007669"/>
    <property type="project" value="TreeGrafter"/>
</dbReference>
<dbReference type="GO" id="GO:0005737">
    <property type="term" value="C:cytoplasm"/>
    <property type="evidence" value="ECO:0007669"/>
    <property type="project" value="TreeGrafter"/>
</dbReference>
<dbReference type="EMBL" id="UINC01004054">
    <property type="protein sequence ID" value="SVA11421.1"/>
    <property type="molecule type" value="Genomic_DNA"/>
</dbReference>
<evidence type="ECO:0000313" key="5">
    <source>
        <dbReference type="EMBL" id="SVA11421.1"/>
    </source>
</evidence>
<dbReference type="PANTHER" id="PTHR43668">
    <property type="entry name" value="ALLANTOINASE"/>
    <property type="match status" value="1"/>
</dbReference>
<dbReference type="GO" id="GO:0046872">
    <property type="term" value="F:metal ion binding"/>
    <property type="evidence" value="ECO:0007669"/>
    <property type="project" value="UniProtKB-KW"/>
</dbReference>
<keyword evidence="3" id="KW-0378">Hydrolase</keyword>
<proteinExistence type="predicted"/>
<dbReference type="CDD" id="cd01318">
    <property type="entry name" value="DHOase_IIb"/>
    <property type="match status" value="1"/>
</dbReference>
<name>A0A381T7C2_9ZZZZ</name>
<protein>
    <recommendedName>
        <fullName evidence="4">Amidohydrolase-related domain-containing protein</fullName>
    </recommendedName>
</protein>
<dbReference type="NCBIfam" id="NF006688">
    <property type="entry name" value="PRK09236.1"/>
    <property type="match status" value="1"/>
</dbReference>
<dbReference type="GO" id="GO:0006145">
    <property type="term" value="P:purine nucleobase catabolic process"/>
    <property type="evidence" value="ECO:0007669"/>
    <property type="project" value="TreeGrafter"/>
</dbReference>
<dbReference type="InterPro" id="IPR006680">
    <property type="entry name" value="Amidohydro-rel"/>
</dbReference>
<dbReference type="InterPro" id="IPR032466">
    <property type="entry name" value="Metal_Hydrolase"/>
</dbReference>
<dbReference type="InterPro" id="IPR002195">
    <property type="entry name" value="Dihydroorotase_CS"/>
</dbReference>
<dbReference type="SUPFAM" id="SSF51338">
    <property type="entry name" value="Composite domain of metallo-dependent hydrolases"/>
    <property type="match status" value="1"/>
</dbReference>
<gene>
    <name evidence="5" type="ORF">METZ01_LOCUS64275</name>
</gene>
<keyword evidence="2" id="KW-0479">Metal-binding</keyword>
<accession>A0A381T7C2</accession>
<dbReference type="InterPro" id="IPR011059">
    <property type="entry name" value="Metal-dep_hydrolase_composite"/>
</dbReference>
<sequence length="446" mass="49635">MSKQSIAIINANVVNEGSINQRDILIDSGRIKRIDNQIRIDSNTEVIDAKGQYLMPGLIDDQVHFREPGLTHKGGIRSESAAAVAGGVTSFMDMPNVNPPTVTRDLLSQKYLLAEGKAHANYAFYLGATNNNIEEIKNLKKGEACGVKVFMGASTGNMLVDNDNALERIFSDSPVLIATHCEDTPLINKNLEFMREQYGNLPIPVSEHPNIRSVEACYKSSSKAVALAKKFGSKLHVLHLTSAKELSLFENKDHREKNITAEVCVHHLYFNDSDYDEFQQFIVCNPAIKTQSDQTALMESLNNNGLDVIATDHAPHTFEEKKKAYPDCPSGLPLVQHSLLLLLEFFHQGLLTLETIAAKTSHNVAEIYGIKDRGFVREDYWADLVLVNLESKTHVSSESILYECSWSPFVDKTFNSMINKTFVNGQLVYDAGNILTEPSGIRLDFE</sequence>
<evidence type="ECO:0000259" key="4">
    <source>
        <dbReference type="Pfam" id="PF01979"/>
    </source>
</evidence>
<dbReference type="Pfam" id="PF01979">
    <property type="entry name" value="Amidohydro_1"/>
    <property type="match status" value="1"/>
</dbReference>
<dbReference type="InterPro" id="IPR050138">
    <property type="entry name" value="DHOase/Allantoinase_Hydrolase"/>
</dbReference>
<evidence type="ECO:0000256" key="1">
    <source>
        <dbReference type="ARBA" id="ARBA00001947"/>
    </source>
</evidence>
<dbReference type="SUPFAM" id="SSF51556">
    <property type="entry name" value="Metallo-dependent hydrolases"/>
    <property type="match status" value="1"/>
</dbReference>
<dbReference type="AlphaFoldDB" id="A0A381T7C2"/>
<organism evidence="5">
    <name type="scientific">marine metagenome</name>
    <dbReference type="NCBI Taxonomy" id="408172"/>
    <lineage>
        <taxon>unclassified sequences</taxon>
        <taxon>metagenomes</taxon>
        <taxon>ecological metagenomes</taxon>
    </lineage>
</organism>
<evidence type="ECO:0000256" key="2">
    <source>
        <dbReference type="ARBA" id="ARBA00022723"/>
    </source>
</evidence>
<comment type="cofactor">
    <cofactor evidence="1">
        <name>Zn(2+)</name>
        <dbReference type="ChEBI" id="CHEBI:29105"/>
    </cofactor>
</comment>
<dbReference type="PROSITE" id="PS00483">
    <property type="entry name" value="DIHYDROOROTASE_2"/>
    <property type="match status" value="1"/>
</dbReference>
<evidence type="ECO:0000256" key="3">
    <source>
        <dbReference type="ARBA" id="ARBA00022801"/>
    </source>
</evidence>
<dbReference type="Gene3D" id="3.20.20.140">
    <property type="entry name" value="Metal-dependent hydrolases"/>
    <property type="match status" value="1"/>
</dbReference>